<dbReference type="AlphaFoldDB" id="A0A7R9KH52"/>
<dbReference type="InterPro" id="IPR050352">
    <property type="entry name" value="ABCG_transporters"/>
</dbReference>
<dbReference type="EMBL" id="OC855906">
    <property type="protein sequence ID" value="CAD7622867.1"/>
    <property type="molecule type" value="Genomic_DNA"/>
</dbReference>
<dbReference type="PROSITE" id="PS50893">
    <property type="entry name" value="ABC_TRANSPORTER_2"/>
    <property type="match status" value="1"/>
</dbReference>
<evidence type="ECO:0000256" key="6">
    <source>
        <dbReference type="ARBA" id="ARBA00022840"/>
    </source>
</evidence>
<keyword evidence="7 9" id="KW-1133">Transmembrane helix</keyword>
<feature type="transmembrane region" description="Helical" evidence="9">
    <location>
        <begin position="687"/>
        <end position="708"/>
    </location>
</feature>
<comment type="similarity">
    <text evidence="2">Belongs to the ABC transporter superfamily. ABCG family. Eye pigment precursor importer (TC 3.A.1.204) subfamily.</text>
</comment>
<feature type="non-terminal residue" evidence="11">
    <location>
        <position position="994"/>
    </location>
</feature>
<dbReference type="PANTHER" id="PTHR48041">
    <property type="entry name" value="ABC TRANSPORTER G FAMILY MEMBER 28"/>
    <property type="match status" value="1"/>
</dbReference>
<dbReference type="Gene3D" id="3.90.1200.10">
    <property type="match status" value="1"/>
</dbReference>
<evidence type="ECO:0000256" key="8">
    <source>
        <dbReference type="ARBA" id="ARBA00023136"/>
    </source>
</evidence>
<dbReference type="GO" id="GO:0140359">
    <property type="term" value="F:ABC-type transporter activity"/>
    <property type="evidence" value="ECO:0007669"/>
    <property type="project" value="InterPro"/>
</dbReference>
<evidence type="ECO:0000256" key="3">
    <source>
        <dbReference type="ARBA" id="ARBA00022448"/>
    </source>
</evidence>
<evidence type="ECO:0000256" key="2">
    <source>
        <dbReference type="ARBA" id="ARBA00005814"/>
    </source>
</evidence>
<evidence type="ECO:0000259" key="10">
    <source>
        <dbReference type="PROSITE" id="PS50893"/>
    </source>
</evidence>
<evidence type="ECO:0000256" key="9">
    <source>
        <dbReference type="SAM" id="Phobius"/>
    </source>
</evidence>
<name>A0A7R9KH52_9ACAR</name>
<evidence type="ECO:0000313" key="11">
    <source>
        <dbReference type="EMBL" id="CAD7622867.1"/>
    </source>
</evidence>
<feature type="transmembrane region" description="Helical" evidence="9">
    <location>
        <begin position="821"/>
        <end position="844"/>
    </location>
</feature>
<feature type="transmembrane region" description="Helical" evidence="9">
    <location>
        <begin position="891"/>
        <end position="911"/>
    </location>
</feature>
<dbReference type="InterPro" id="IPR027417">
    <property type="entry name" value="P-loop_NTPase"/>
</dbReference>
<dbReference type="SMART" id="SM00382">
    <property type="entry name" value="AAA"/>
    <property type="match status" value="1"/>
</dbReference>
<dbReference type="SUPFAM" id="SSF56112">
    <property type="entry name" value="Protein kinase-like (PK-like)"/>
    <property type="match status" value="1"/>
</dbReference>
<dbReference type="GO" id="GO:0016887">
    <property type="term" value="F:ATP hydrolysis activity"/>
    <property type="evidence" value="ECO:0007669"/>
    <property type="project" value="InterPro"/>
</dbReference>
<evidence type="ECO:0000313" key="12">
    <source>
        <dbReference type="Proteomes" id="UP000759131"/>
    </source>
</evidence>
<keyword evidence="6" id="KW-0067">ATP-binding</keyword>
<comment type="subcellular location">
    <subcellularLocation>
        <location evidence="1">Membrane</location>
        <topology evidence="1">Multi-pass membrane protein</topology>
    </subcellularLocation>
</comment>
<evidence type="ECO:0000256" key="4">
    <source>
        <dbReference type="ARBA" id="ARBA00022692"/>
    </source>
</evidence>
<keyword evidence="3" id="KW-0813">Transport</keyword>
<organism evidence="11">
    <name type="scientific">Medioppia subpectinata</name>
    <dbReference type="NCBI Taxonomy" id="1979941"/>
    <lineage>
        <taxon>Eukaryota</taxon>
        <taxon>Metazoa</taxon>
        <taxon>Ecdysozoa</taxon>
        <taxon>Arthropoda</taxon>
        <taxon>Chelicerata</taxon>
        <taxon>Arachnida</taxon>
        <taxon>Acari</taxon>
        <taxon>Acariformes</taxon>
        <taxon>Sarcoptiformes</taxon>
        <taxon>Oribatida</taxon>
        <taxon>Brachypylina</taxon>
        <taxon>Oppioidea</taxon>
        <taxon>Oppiidae</taxon>
        <taxon>Medioppia</taxon>
    </lineage>
</organism>
<dbReference type="Pfam" id="PF01633">
    <property type="entry name" value="Choline_kinase"/>
    <property type="match status" value="1"/>
</dbReference>
<keyword evidence="12" id="KW-1185">Reference proteome</keyword>
<dbReference type="PROSITE" id="PS00211">
    <property type="entry name" value="ABC_TRANSPORTER_1"/>
    <property type="match status" value="1"/>
</dbReference>
<dbReference type="Pfam" id="PF01061">
    <property type="entry name" value="ABC2_membrane"/>
    <property type="match status" value="1"/>
</dbReference>
<keyword evidence="8 9" id="KW-0472">Membrane</keyword>
<dbReference type="GO" id="GO:0005524">
    <property type="term" value="F:ATP binding"/>
    <property type="evidence" value="ECO:0007669"/>
    <property type="project" value="UniProtKB-KW"/>
</dbReference>
<evidence type="ECO:0000256" key="5">
    <source>
        <dbReference type="ARBA" id="ARBA00022741"/>
    </source>
</evidence>
<sequence>MIVVRSQEQNEWSEYFNAHQVLAIGLIASHLGLAPKILGVFDNGIISEFINCRYFSGSDDRNPRAVALLAQRLARLHTTEMPVPKDKSHEFINNIFGIKWFDERQRQSLREGKAYQEIQKHRYETFQTLDLLAEMSWLKKIVVDLKSPIVFSHNDFNRKNILMRETNDENSQQMDIYFIDFDFSTYNHRGIDFGHYFSSWGQNDAQFGLADYPTDDQMLVFIDAYIREMTAINGNSFTQLEINSRQRLIKEAKWCIYQVEYQDQTEAMINAEKRFKCYHNLKKQIQKENDKCSLGVGVPPRESKVKNTDHKYNRDELAMGWCDLSYGRKGLFGRNREPNTILHALNGRIAFHSLTALMGPSGAGKSTLLKCVNMRSNRGLSAETQLFVNKSTQLRTAFIMQSEDEHILNGLTVRESLVFASKIKNRVTISHIYNRPVNIAPSAAFESDKTALESGFGFGQELEPLDIDGKFDHSMNVRRLLSELLLEDCADTTVQRCSGGERKRLTVGLELVQQTKPNLLCIDEPTSGLDSNSAEISTVIQCLKHLTEKHEMAIVTSIHQPNSLILSLFDQLYVLSKGGHCVYAGPSAQIRAHLNSCGIACPVEFAPIELMLKIASKFPNKALLTVGYVSIERSPCGEGIEESGDAIDRLIERTKHLTNELRDECRRDGQLISNEYYYNSLKVKYDYMASLALLIFCMALTIAFSYVYDFDVGQRTACIDRLIAHNNTQTAHELYARRALKLVSTELSLMDNIRLLFYGHVSIGLMSVFMNEHRNRWYSTGAYYWSKCVVELPVLVIIGVIYSTMMYFISDQESDAFRWAYFTMIATGGMCIVAGTGSIFGIIFSTNYQLAATLGIGYYMLSYVINGFSLRLTTAEWFTRKLNDDDMWENVNWMIGHLVVTRLLALFALMLKVSATSPKETNSCIAKMFLIERVSPKGGHKYNVNELAMGWCDLRYGRKGLFGRNREPNTILHALNGRITFHSLTALMGPSGAG</sequence>
<dbReference type="Proteomes" id="UP000759131">
    <property type="component" value="Unassembled WGS sequence"/>
</dbReference>
<dbReference type="Gene3D" id="3.30.200.20">
    <property type="entry name" value="Phosphorylase Kinase, domain 1"/>
    <property type="match status" value="1"/>
</dbReference>
<dbReference type="PANTHER" id="PTHR48041:SF78">
    <property type="entry name" value="ABC TRANSPORTER EXPRESSED IN TRACHEA, ISOFORM A"/>
    <property type="match status" value="1"/>
</dbReference>
<protein>
    <recommendedName>
        <fullName evidence="10">ABC transporter domain-containing protein</fullName>
    </recommendedName>
</protein>
<accession>A0A7R9KH52</accession>
<dbReference type="SUPFAM" id="SSF52540">
    <property type="entry name" value="P-loop containing nucleoside triphosphate hydrolases"/>
    <property type="match status" value="1"/>
</dbReference>
<dbReference type="InterPro" id="IPR003593">
    <property type="entry name" value="AAA+_ATPase"/>
</dbReference>
<evidence type="ECO:0000256" key="7">
    <source>
        <dbReference type="ARBA" id="ARBA00022989"/>
    </source>
</evidence>
<keyword evidence="5" id="KW-0547">Nucleotide-binding</keyword>
<dbReference type="OrthoDB" id="6489438at2759"/>
<dbReference type="InterPro" id="IPR003439">
    <property type="entry name" value="ABC_transporter-like_ATP-bd"/>
</dbReference>
<dbReference type="InterPro" id="IPR017871">
    <property type="entry name" value="ABC_transporter-like_CS"/>
</dbReference>
<proteinExistence type="inferred from homology"/>
<feature type="domain" description="ABC transporter" evidence="10">
    <location>
        <begin position="326"/>
        <end position="602"/>
    </location>
</feature>
<feature type="transmembrane region" description="Helical" evidence="9">
    <location>
        <begin position="790"/>
        <end position="809"/>
    </location>
</feature>
<gene>
    <name evidence="11" type="ORF">OSB1V03_LOCUS3330</name>
</gene>
<keyword evidence="4 9" id="KW-0812">Transmembrane</keyword>
<dbReference type="EMBL" id="CAJPIZ010001331">
    <property type="protein sequence ID" value="CAG2103297.1"/>
    <property type="molecule type" value="Genomic_DNA"/>
</dbReference>
<dbReference type="InterPro" id="IPR011009">
    <property type="entry name" value="Kinase-like_dom_sf"/>
</dbReference>
<feature type="transmembrane region" description="Helical" evidence="9">
    <location>
        <begin position="850"/>
        <end position="870"/>
    </location>
</feature>
<dbReference type="GO" id="GO:0005886">
    <property type="term" value="C:plasma membrane"/>
    <property type="evidence" value="ECO:0007669"/>
    <property type="project" value="TreeGrafter"/>
</dbReference>
<dbReference type="InterPro" id="IPR013525">
    <property type="entry name" value="ABC2_TM"/>
</dbReference>
<dbReference type="Gene3D" id="3.40.50.300">
    <property type="entry name" value="P-loop containing nucleotide triphosphate hydrolases"/>
    <property type="match status" value="1"/>
</dbReference>
<reference evidence="11" key="1">
    <citation type="submission" date="2020-11" db="EMBL/GenBank/DDBJ databases">
        <authorList>
            <person name="Tran Van P."/>
        </authorList>
    </citation>
    <scope>NUCLEOTIDE SEQUENCE</scope>
</reference>
<evidence type="ECO:0000256" key="1">
    <source>
        <dbReference type="ARBA" id="ARBA00004141"/>
    </source>
</evidence>
<dbReference type="Pfam" id="PF00005">
    <property type="entry name" value="ABC_tran"/>
    <property type="match status" value="1"/>
</dbReference>